<evidence type="ECO:0000313" key="3">
    <source>
        <dbReference type="EMBL" id="MBO8414393.1"/>
    </source>
</evidence>
<dbReference type="AlphaFoldDB" id="A0A9D9D9K5"/>
<name>A0A9D9D9K5_9BACL</name>
<feature type="transmembrane region" description="Helical" evidence="1">
    <location>
        <begin position="251"/>
        <end position="271"/>
    </location>
</feature>
<dbReference type="GO" id="GO:0080120">
    <property type="term" value="P:CAAX-box protein maturation"/>
    <property type="evidence" value="ECO:0007669"/>
    <property type="project" value="UniProtKB-ARBA"/>
</dbReference>
<feature type="transmembrane region" description="Helical" evidence="1">
    <location>
        <begin position="21"/>
        <end position="48"/>
    </location>
</feature>
<reference evidence="3" key="1">
    <citation type="submission" date="2020-10" db="EMBL/GenBank/DDBJ databases">
        <authorList>
            <person name="Gilroy R."/>
        </authorList>
    </citation>
    <scope>NUCLEOTIDE SEQUENCE</scope>
    <source>
        <strain evidence="3">1748</strain>
    </source>
</reference>
<feature type="domain" description="CAAX prenyl protease 2/Lysostaphin resistance protein A-like" evidence="2">
    <location>
        <begin position="154"/>
        <end position="259"/>
    </location>
</feature>
<protein>
    <submittedName>
        <fullName evidence="3">CPBP family intramembrane metalloprotease</fullName>
    </submittedName>
</protein>
<feature type="transmembrane region" description="Helical" evidence="1">
    <location>
        <begin position="60"/>
        <end position="84"/>
    </location>
</feature>
<dbReference type="GO" id="GO:0008237">
    <property type="term" value="F:metallopeptidase activity"/>
    <property type="evidence" value="ECO:0007669"/>
    <property type="project" value="UniProtKB-KW"/>
</dbReference>
<evidence type="ECO:0000259" key="2">
    <source>
        <dbReference type="Pfam" id="PF02517"/>
    </source>
</evidence>
<keyword evidence="3" id="KW-0645">Protease</keyword>
<organism evidence="3 4">
    <name type="scientific">Candidatus Scatoplasma merdavium</name>
    <dbReference type="NCBI Taxonomy" id="2840932"/>
    <lineage>
        <taxon>Bacteria</taxon>
        <taxon>Bacillati</taxon>
        <taxon>Bacillota</taxon>
        <taxon>Bacilli</taxon>
        <taxon>Bacillales</taxon>
        <taxon>Candidatus Scatoplasma</taxon>
    </lineage>
</organism>
<keyword evidence="3" id="KW-0482">Metalloprotease</keyword>
<dbReference type="InterPro" id="IPR052710">
    <property type="entry name" value="CAAX_protease"/>
</dbReference>
<dbReference type="Proteomes" id="UP000823629">
    <property type="component" value="Unassembled WGS sequence"/>
</dbReference>
<dbReference type="Pfam" id="PF02517">
    <property type="entry name" value="Rce1-like"/>
    <property type="match status" value="1"/>
</dbReference>
<dbReference type="InterPro" id="IPR003675">
    <property type="entry name" value="Rce1/LyrA-like_dom"/>
</dbReference>
<evidence type="ECO:0000256" key="1">
    <source>
        <dbReference type="SAM" id="Phobius"/>
    </source>
</evidence>
<dbReference type="GO" id="GO:0004175">
    <property type="term" value="F:endopeptidase activity"/>
    <property type="evidence" value="ECO:0007669"/>
    <property type="project" value="UniProtKB-ARBA"/>
</dbReference>
<gene>
    <name evidence="3" type="ORF">IAC78_02815</name>
</gene>
<keyword evidence="3" id="KW-0378">Hydrolase</keyword>
<dbReference type="PANTHER" id="PTHR36435">
    <property type="entry name" value="SLR1288 PROTEIN"/>
    <property type="match status" value="1"/>
</dbReference>
<feature type="transmembrane region" description="Helical" evidence="1">
    <location>
        <begin position="189"/>
        <end position="212"/>
    </location>
</feature>
<keyword evidence="1" id="KW-0472">Membrane</keyword>
<reference evidence="3" key="2">
    <citation type="journal article" date="2021" name="PeerJ">
        <title>Extensive microbial diversity within the chicken gut microbiome revealed by metagenomics and culture.</title>
        <authorList>
            <person name="Gilroy R."/>
            <person name="Ravi A."/>
            <person name="Getino M."/>
            <person name="Pursley I."/>
            <person name="Horton D.L."/>
            <person name="Alikhan N.F."/>
            <person name="Baker D."/>
            <person name="Gharbi K."/>
            <person name="Hall N."/>
            <person name="Watson M."/>
            <person name="Adriaenssens E.M."/>
            <person name="Foster-Nyarko E."/>
            <person name="Jarju S."/>
            <person name="Secka A."/>
            <person name="Antonio M."/>
            <person name="Oren A."/>
            <person name="Chaudhuri R.R."/>
            <person name="La Ragione R."/>
            <person name="Hildebrand F."/>
            <person name="Pallen M.J."/>
        </authorList>
    </citation>
    <scope>NUCLEOTIDE SEQUENCE</scope>
    <source>
        <strain evidence="3">1748</strain>
    </source>
</reference>
<dbReference type="PANTHER" id="PTHR36435:SF1">
    <property type="entry name" value="CAAX AMINO TERMINAL PROTEASE FAMILY PROTEIN"/>
    <property type="match status" value="1"/>
</dbReference>
<comment type="caution">
    <text evidence="3">The sequence shown here is derived from an EMBL/GenBank/DDBJ whole genome shotgun (WGS) entry which is preliminary data.</text>
</comment>
<keyword evidence="1" id="KW-0812">Transmembrane</keyword>
<feature type="transmembrane region" description="Helical" evidence="1">
    <location>
        <begin position="150"/>
        <end position="169"/>
    </location>
</feature>
<sequence>MILYDEEQNKPIKEKHSISTLQCVLFFLMGCFGFQLLGTLTNTIFIAALPEDYISSHAALVSSFINAVVYVLLLAILLTMYYFFNKQDLKDKALGFKNTVNVSYAGRWFAYYLVCNFALNIIMTLIQLAVEKSTGIILGTSNNQSGINSMISTNPIMVFFVVCIIGPVCEEITYRLGLFEALRRVNVKLAFILAPVLFALIHFDFEGVISGISSGNNLVLYNELFNLPSYILGGLILSYAYWKNLSINQSIYCHIFVNTLSFFSIVIQLLLQ</sequence>
<feature type="transmembrane region" description="Helical" evidence="1">
    <location>
        <begin position="105"/>
        <end position="130"/>
    </location>
</feature>
<keyword evidence="1" id="KW-1133">Transmembrane helix</keyword>
<accession>A0A9D9D9K5</accession>
<feature type="transmembrane region" description="Helical" evidence="1">
    <location>
        <begin position="224"/>
        <end position="242"/>
    </location>
</feature>
<dbReference type="EMBL" id="JADING010000079">
    <property type="protein sequence ID" value="MBO8414393.1"/>
    <property type="molecule type" value="Genomic_DNA"/>
</dbReference>
<evidence type="ECO:0000313" key="4">
    <source>
        <dbReference type="Proteomes" id="UP000823629"/>
    </source>
</evidence>
<proteinExistence type="predicted"/>